<feature type="active site" description="Charge relay system" evidence="5">
    <location>
        <position position="442"/>
    </location>
</feature>
<dbReference type="Gene3D" id="2.60.40.10">
    <property type="entry name" value="Immunoglobulins"/>
    <property type="match status" value="3"/>
</dbReference>
<evidence type="ECO:0000313" key="9">
    <source>
        <dbReference type="EMBL" id="MEK8047256.1"/>
    </source>
</evidence>
<evidence type="ECO:0000256" key="6">
    <source>
        <dbReference type="RuleBase" id="RU003355"/>
    </source>
</evidence>
<dbReference type="Proteomes" id="UP001379945">
    <property type="component" value="Unassembled WGS sequence"/>
</dbReference>
<feature type="active site" description="Charge relay system" evidence="5">
    <location>
        <position position="192"/>
    </location>
</feature>
<feature type="domain" description="PKD" evidence="8">
    <location>
        <begin position="638"/>
        <end position="718"/>
    </location>
</feature>
<evidence type="ECO:0000256" key="5">
    <source>
        <dbReference type="PROSITE-ProRule" id="PRU01240"/>
    </source>
</evidence>
<dbReference type="PROSITE" id="PS51892">
    <property type="entry name" value="SUBTILASE"/>
    <property type="match status" value="1"/>
</dbReference>
<sequence length="840" mass="83235">MFRVRPLVPLLTAAALAVASMTLAAAETNPVRRTPAASVAAAEGRVIVKYRTNASVLGSSNSSNSARALGTAVDTGPQLAQAMGNRLGLTLSDGRAIAARTQVVKSAVLDSRSLAAKLAADSDVEWAVVDQRRFATTAPNDPLYAGSQTSTTPVVGQWYLRAPSGEVKSSLDIETAWNVTQGSTSVVVAVLDTGVRKDHPDLTSKLLDGYDFVSDSDTANDGGGRDADASDPGDWITTSENTAGVFKDCGVSNSSWHGTAVSSLVGAATNNGVGMAGVAPNVKILPVRVLGKCGGYDSDIIAGMRWSAGFSVAGVPTNANPARVLNLSLGSSGACSAAYQDAVTAVTAAGVVVVAASGNEGLAVGVPANCSGVISVAGVRHTGTKVGFSNLGPENSIAAPAGNCVNATGACLYPLIAATNTGTTVPSTNSYFTSFAYELGTSFASPLVAGTAALMISANSSLTPSDVKALMRSTARAFPTTGADAGVGTCQAPSATAQDSECYCTTSTCGAGLLNAGAAVVAAAPQTPTVAMVLSATVVSQGSSVTIDASGSSAVSGSTISSYAWSITNGSSAAQFTTGTTGSSVSLLGTGVGSVTVSLTVTDSQGRTSTDTRSFSVTAPSPTAAFTVSNATPAIGSTVALDASTSTAGSGQTLSTYQWLVTTGTNLASFQGATNAAQASLKFTNSGTVVVQLVVTNSAGVTSSTSKTLTVSAAPVASFSLSDTAPQVGDSIGLDASASRADTGLTVQGYEWTLTAGNTLANFVGSSTNPTATLQFTGTGTVTLQLTVTDSAGVATSVSRTLTVTAASSSSGGGGGGAMAPWWAAGLALLGLALGRPRRR</sequence>
<evidence type="ECO:0000256" key="1">
    <source>
        <dbReference type="ARBA" id="ARBA00011073"/>
    </source>
</evidence>
<keyword evidence="4 5" id="KW-0720">Serine protease</keyword>
<evidence type="ECO:0000259" key="8">
    <source>
        <dbReference type="PROSITE" id="PS50093"/>
    </source>
</evidence>
<dbReference type="InterPro" id="IPR023827">
    <property type="entry name" value="Peptidase_S8_Asp-AS"/>
</dbReference>
<organism evidence="9 10">
    <name type="scientific">Ideonella margarita</name>
    <dbReference type="NCBI Taxonomy" id="2984191"/>
    <lineage>
        <taxon>Bacteria</taxon>
        <taxon>Pseudomonadati</taxon>
        <taxon>Pseudomonadota</taxon>
        <taxon>Betaproteobacteria</taxon>
        <taxon>Burkholderiales</taxon>
        <taxon>Sphaerotilaceae</taxon>
        <taxon>Ideonella</taxon>
    </lineage>
</organism>
<dbReference type="InterPro" id="IPR000209">
    <property type="entry name" value="Peptidase_S8/S53_dom"/>
</dbReference>
<dbReference type="PROSITE" id="PS50093">
    <property type="entry name" value="PKD"/>
    <property type="match status" value="3"/>
</dbReference>
<dbReference type="Pfam" id="PF00082">
    <property type="entry name" value="Peptidase_S8"/>
    <property type="match status" value="1"/>
</dbReference>
<dbReference type="Pfam" id="PF22352">
    <property type="entry name" value="K319L-like_PKD"/>
    <property type="match status" value="1"/>
</dbReference>
<dbReference type="InterPro" id="IPR000601">
    <property type="entry name" value="PKD_dom"/>
</dbReference>
<feature type="signal peptide" evidence="7">
    <location>
        <begin position="1"/>
        <end position="25"/>
    </location>
</feature>
<dbReference type="SMART" id="SM00089">
    <property type="entry name" value="PKD"/>
    <property type="match status" value="3"/>
</dbReference>
<dbReference type="CDD" id="cd07496">
    <property type="entry name" value="Peptidases_S8_13"/>
    <property type="match status" value="1"/>
</dbReference>
<reference evidence="9 10" key="1">
    <citation type="submission" date="2024-04" db="EMBL/GenBank/DDBJ databases">
        <title>Novel species of the genus Ideonella isolated from streams.</title>
        <authorList>
            <person name="Lu H."/>
        </authorList>
    </citation>
    <scope>NUCLEOTIDE SEQUENCE [LARGE SCALE GENOMIC DNA]</scope>
    <source>
        <strain evidence="9 10">LYT19W</strain>
    </source>
</reference>
<feature type="domain" description="PKD" evidence="8">
    <location>
        <begin position="750"/>
        <end position="811"/>
    </location>
</feature>
<dbReference type="InterPro" id="IPR050131">
    <property type="entry name" value="Peptidase_S8_subtilisin-like"/>
</dbReference>
<dbReference type="PROSITE" id="PS00138">
    <property type="entry name" value="SUBTILASE_SER"/>
    <property type="match status" value="1"/>
</dbReference>
<dbReference type="InterPro" id="IPR022409">
    <property type="entry name" value="PKD/Chitinase_dom"/>
</dbReference>
<dbReference type="PROSITE" id="PS00136">
    <property type="entry name" value="SUBTILASE_ASP"/>
    <property type="match status" value="1"/>
</dbReference>
<dbReference type="InterPro" id="IPR023828">
    <property type="entry name" value="Peptidase_S8_Ser-AS"/>
</dbReference>
<dbReference type="PROSITE" id="PS00137">
    <property type="entry name" value="SUBTILASE_HIS"/>
    <property type="match status" value="1"/>
</dbReference>
<dbReference type="SUPFAM" id="SSF49299">
    <property type="entry name" value="PKD domain"/>
    <property type="match status" value="3"/>
</dbReference>
<keyword evidence="10" id="KW-1185">Reference proteome</keyword>
<comment type="caution">
    <text evidence="9">The sequence shown here is derived from an EMBL/GenBank/DDBJ whole genome shotgun (WGS) entry which is preliminary data.</text>
</comment>
<keyword evidence="2 5" id="KW-0645">Protease</keyword>
<gene>
    <name evidence="9" type="ORF">AACH00_12925</name>
</gene>
<evidence type="ECO:0000313" key="10">
    <source>
        <dbReference type="Proteomes" id="UP001379945"/>
    </source>
</evidence>
<feature type="active site" description="Charge relay system" evidence="5">
    <location>
        <position position="257"/>
    </location>
</feature>
<dbReference type="CDD" id="cd00146">
    <property type="entry name" value="PKD"/>
    <property type="match status" value="1"/>
</dbReference>
<dbReference type="PANTHER" id="PTHR43806:SF11">
    <property type="entry name" value="CEREVISIN-RELATED"/>
    <property type="match status" value="1"/>
</dbReference>
<dbReference type="InterPro" id="IPR022398">
    <property type="entry name" value="Peptidase_S8_His-AS"/>
</dbReference>
<dbReference type="InterPro" id="IPR035986">
    <property type="entry name" value="PKD_dom_sf"/>
</dbReference>
<keyword evidence="3 5" id="KW-0378">Hydrolase</keyword>
<dbReference type="InterPro" id="IPR015500">
    <property type="entry name" value="Peptidase_S8_subtilisin-rel"/>
</dbReference>
<dbReference type="PRINTS" id="PR00723">
    <property type="entry name" value="SUBTILISIN"/>
</dbReference>
<dbReference type="Gene3D" id="3.40.50.200">
    <property type="entry name" value="Peptidase S8/S53 domain"/>
    <property type="match status" value="1"/>
</dbReference>
<comment type="similarity">
    <text evidence="1 5 6">Belongs to the peptidase S8 family.</text>
</comment>
<dbReference type="InterPro" id="IPR036852">
    <property type="entry name" value="Peptidase_S8/S53_dom_sf"/>
</dbReference>
<protein>
    <submittedName>
        <fullName evidence="9">S8 family serine peptidase</fullName>
    </submittedName>
</protein>
<name>A0ABU9C6I1_9BURK</name>
<dbReference type="InterPro" id="IPR013783">
    <property type="entry name" value="Ig-like_fold"/>
</dbReference>
<evidence type="ECO:0000256" key="4">
    <source>
        <dbReference type="ARBA" id="ARBA00022825"/>
    </source>
</evidence>
<evidence type="ECO:0000256" key="3">
    <source>
        <dbReference type="ARBA" id="ARBA00022801"/>
    </source>
</evidence>
<dbReference type="PANTHER" id="PTHR43806">
    <property type="entry name" value="PEPTIDASE S8"/>
    <property type="match status" value="1"/>
</dbReference>
<dbReference type="InterPro" id="IPR034176">
    <property type="entry name" value="Peptidases_S8_13"/>
</dbReference>
<keyword evidence="7" id="KW-0732">Signal</keyword>
<proteinExistence type="inferred from homology"/>
<dbReference type="RefSeq" id="WP_341399559.1">
    <property type="nucleotide sequence ID" value="NZ_JBBUTI010000008.1"/>
</dbReference>
<accession>A0ABU9C6I1</accession>
<feature type="chain" id="PRO_5046827782" evidence="7">
    <location>
        <begin position="26"/>
        <end position="840"/>
    </location>
</feature>
<evidence type="ECO:0000256" key="2">
    <source>
        <dbReference type="ARBA" id="ARBA00022670"/>
    </source>
</evidence>
<dbReference type="SUPFAM" id="SSF52743">
    <property type="entry name" value="Subtilisin-like"/>
    <property type="match status" value="1"/>
</dbReference>
<feature type="domain" description="PKD" evidence="8">
    <location>
        <begin position="556"/>
        <end position="624"/>
    </location>
</feature>
<evidence type="ECO:0000256" key="7">
    <source>
        <dbReference type="SAM" id="SignalP"/>
    </source>
</evidence>
<dbReference type="EMBL" id="JBBUTI010000008">
    <property type="protein sequence ID" value="MEK8047256.1"/>
    <property type="molecule type" value="Genomic_DNA"/>
</dbReference>